<dbReference type="PROSITE" id="PS51379">
    <property type="entry name" value="4FE4S_FER_2"/>
    <property type="match status" value="2"/>
</dbReference>
<dbReference type="HOGENOM" id="CLU_046702_0_0_9"/>
<dbReference type="EMBL" id="CP001034">
    <property type="protein sequence ID" value="ACB86214.1"/>
    <property type="molecule type" value="Genomic_DNA"/>
</dbReference>
<evidence type="ECO:0000313" key="7">
    <source>
        <dbReference type="Proteomes" id="UP000001683"/>
    </source>
</evidence>
<dbReference type="Gene3D" id="1.10.1060.10">
    <property type="entry name" value="Alpha-helical ferredoxin"/>
    <property type="match status" value="1"/>
</dbReference>
<name>B2A2A8_NATTJ</name>
<evidence type="ECO:0000256" key="3">
    <source>
        <dbReference type="ARBA" id="ARBA00023014"/>
    </source>
</evidence>
<keyword evidence="3" id="KW-0411">Iron-sulfur</keyword>
<dbReference type="Pfam" id="PF17179">
    <property type="entry name" value="Fer4_22"/>
    <property type="match status" value="1"/>
</dbReference>
<dbReference type="OrthoDB" id="9795302at2"/>
<dbReference type="SUPFAM" id="SSF46548">
    <property type="entry name" value="alpha-helical ferredoxin"/>
    <property type="match status" value="1"/>
</dbReference>
<dbReference type="AlphaFoldDB" id="B2A2A8"/>
<dbReference type="GO" id="GO:0051536">
    <property type="term" value="F:iron-sulfur cluster binding"/>
    <property type="evidence" value="ECO:0007669"/>
    <property type="project" value="UniProtKB-KW"/>
</dbReference>
<dbReference type="PROSITE" id="PS00198">
    <property type="entry name" value="4FE4S_FER_1"/>
    <property type="match status" value="2"/>
</dbReference>
<protein>
    <submittedName>
        <fullName evidence="6">Putative anaerobic sulfite reductase, A subunit</fullName>
    </submittedName>
</protein>
<dbReference type="GO" id="GO:0046872">
    <property type="term" value="F:metal ion binding"/>
    <property type="evidence" value="ECO:0007669"/>
    <property type="project" value="UniProtKB-KW"/>
</dbReference>
<dbReference type="eggNOG" id="COG1453">
    <property type="taxonomic scope" value="Bacteria"/>
</dbReference>
<dbReference type="STRING" id="457570.Nther_2659"/>
<evidence type="ECO:0000313" key="6">
    <source>
        <dbReference type="EMBL" id="ACB86214.1"/>
    </source>
</evidence>
<reference evidence="6 7" key="2">
    <citation type="journal article" date="2011" name="J. Bacteriol.">
        <title>Complete genome sequence of the anaerobic, halophilic alkalithermophile Natranaerobius thermophilus JW/NM-WN-LF.</title>
        <authorList>
            <person name="Zhao B."/>
            <person name="Mesbah N.M."/>
            <person name="Dalin E."/>
            <person name="Goodwin L."/>
            <person name="Nolan M."/>
            <person name="Pitluck S."/>
            <person name="Chertkov O."/>
            <person name="Brettin T.S."/>
            <person name="Han J."/>
            <person name="Larimer F.W."/>
            <person name="Land M.L."/>
            <person name="Hauser L."/>
            <person name="Kyrpides N."/>
            <person name="Wiegel J."/>
        </authorList>
    </citation>
    <scope>NUCLEOTIDE SEQUENCE [LARGE SCALE GENOMIC DNA]</scope>
    <source>
        <strain evidence="7">ATCC BAA-1301 / DSM 18059 / JW/NM-WN-LF</strain>
    </source>
</reference>
<keyword evidence="7" id="KW-1185">Reference proteome</keyword>
<dbReference type="InterPro" id="IPR017896">
    <property type="entry name" value="4Fe4S_Fe-S-bd"/>
</dbReference>
<keyword evidence="2" id="KW-0408">Iron</keyword>
<sequence length="359" mass="41103">MSQIIKLNSTAQLLEAFKELEQDYQVYCPVTQDDTETFLPLNQITEEEVDSVTDILFQNQPTLYPVKSFVFHDSEAYLKFSREQDRVEFSTIEGDNTTRVVLGGKPCDIESIGMIDKVFLEEPVDTFYQENREKTILISTVCAQKGPNCMCDEFGINRTAPELADIYLIKGEETTQGNQVFLKSNSDKGRKLLEKLAQSELVEQLNDLPESASKELSNQEREQVEELSPEEVKDVMEDLFDDNIWDELALRCMGCGICTYYCPTCHCYDIQDFYRQNQGVRYRTWDSCMFSDYTNMAGGHNPRPQKADRIKNRFFHKLNYFVKKQGPIACVGCGRCAQNCPVGISINTVLKRIGGEKFV</sequence>
<keyword evidence="1" id="KW-0479">Metal-binding</keyword>
<dbReference type="InterPro" id="IPR009051">
    <property type="entry name" value="Helical_ferredxn"/>
</dbReference>
<feature type="domain" description="4Fe-4S ferredoxin-type" evidence="5">
    <location>
        <begin position="320"/>
        <end position="349"/>
    </location>
</feature>
<accession>B2A2A8</accession>
<proteinExistence type="predicted"/>
<dbReference type="RefSeq" id="WP_012449051.1">
    <property type="nucleotide sequence ID" value="NC_010718.1"/>
</dbReference>
<evidence type="ECO:0000256" key="4">
    <source>
        <dbReference type="SAM" id="MobiDB-lite"/>
    </source>
</evidence>
<evidence type="ECO:0000256" key="1">
    <source>
        <dbReference type="ARBA" id="ARBA00022723"/>
    </source>
</evidence>
<feature type="compositionally biased region" description="Basic and acidic residues" evidence="4">
    <location>
        <begin position="217"/>
        <end position="228"/>
    </location>
</feature>
<evidence type="ECO:0000256" key="2">
    <source>
        <dbReference type="ARBA" id="ARBA00023004"/>
    </source>
</evidence>
<gene>
    <name evidence="6" type="ordered locus">Nther_2659</name>
</gene>
<dbReference type="Proteomes" id="UP000001683">
    <property type="component" value="Chromosome"/>
</dbReference>
<organism evidence="6 7">
    <name type="scientific">Natranaerobius thermophilus (strain ATCC BAA-1301 / DSM 18059 / JW/NM-WN-LF)</name>
    <dbReference type="NCBI Taxonomy" id="457570"/>
    <lineage>
        <taxon>Bacteria</taxon>
        <taxon>Bacillati</taxon>
        <taxon>Bacillota</taxon>
        <taxon>Clostridia</taxon>
        <taxon>Natranaerobiales</taxon>
        <taxon>Natranaerobiaceae</taxon>
        <taxon>Natranaerobius</taxon>
    </lineage>
</organism>
<dbReference type="InterPro" id="IPR017900">
    <property type="entry name" value="4Fe4S_Fe_S_CS"/>
</dbReference>
<reference evidence="6 7" key="1">
    <citation type="submission" date="2008-04" db="EMBL/GenBank/DDBJ databases">
        <title>Complete sequence of chromosome of Natranaerobius thermophilus JW/NM-WN-LF.</title>
        <authorList>
            <consortium name="US DOE Joint Genome Institute"/>
            <person name="Copeland A."/>
            <person name="Lucas S."/>
            <person name="Lapidus A."/>
            <person name="Glavina del Rio T."/>
            <person name="Dalin E."/>
            <person name="Tice H."/>
            <person name="Bruce D."/>
            <person name="Goodwin L."/>
            <person name="Pitluck S."/>
            <person name="Chertkov O."/>
            <person name="Brettin T."/>
            <person name="Detter J.C."/>
            <person name="Han C."/>
            <person name="Kuske C.R."/>
            <person name="Schmutz J."/>
            <person name="Larimer F."/>
            <person name="Land M."/>
            <person name="Hauser L."/>
            <person name="Kyrpides N."/>
            <person name="Lykidis A."/>
            <person name="Mesbah N.M."/>
            <person name="Wiegel J."/>
        </authorList>
    </citation>
    <scope>NUCLEOTIDE SEQUENCE [LARGE SCALE GENOMIC DNA]</scope>
    <source>
        <strain evidence="7">ATCC BAA-1301 / DSM 18059 / JW/NM-WN-LF</strain>
    </source>
</reference>
<dbReference type="InParanoid" id="B2A2A8"/>
<feature type="region of interest" description="Disordered" evidence="4">
    <location>
        <begin position="209"/>
        <end position="228"/>
    </location>
</feature>
<dbReference type="PANTHER" id="PTHR40447">
    <property type="entry name" value="ANAEROBIC SULFITE REDUCTASE SUBUNIT A"/>
    <property type="match status" value="1"/>
</dbReference>
<dbReference type="KEGG" id="nth:Nther_2659"/>
<feature type="domain" description="4Fe-4S ferredoxin-type" evidence="5">
    <location>
        <begin position="241"/>
        <end position="273"/>
    </location>
</feature>
<evidence type="ECO:0000259" key="5">
    <source>
        <dbReference type="PROSITE" id="PS51379"/>
    </source>
</evidence>
<dbReference type="PANTHER" id="PTHR40447:SF1">
    <property type="entry name" value="ANAEROBIC SULFITE REDUCTASE SUBUNIT A"/>
    <property type="match status" value="1"/>
</dbReference>